<feature type="region of interest" description="Disordered" evidence="1">
    <location>
        <begin position="236"/>
        <end position="261"/>
    </location>
</feature>
<evidence type="ECO:0008006" key="6">
    <source>
        <dbReference type="Google" id="ProtNLM"/>
    </source>
</evidence>
<organism evidence="4 5">
    <name type="scientific">Ruminococcus bovis</name>
    <dbReference type="NCBI Taxonomy" id="2564099"/>
    <lineage>
        <taxon>Bacteria</taxon>
        <taxon>Bacillati</taxon>
        <taxon>Bacillota</taxon>
        <taxon>Clostridia</taxon>
        <taxon>Eubacteriales</taxon>
        <taxon>Oscillospiraceae</taxon>
        <taxon>Ruminococcus</taxon>
    </lineage>
</organism>
<dbReference type="KEGG" id="ruj:E5Z56_03290"/>
<reference evidence="4 5" key="1">
    <citation type="submission" date="2019-04" db="EMBL/GenBank/DDBJ databases">
        <authorList>
            <person name="Embree M."/>
            <person name="Gaffney J.R."/>
        </authorList>
    </citation>
    <scope>NUCLEOTIDE SEQUENCE [LARGE SCALE GENOMIC DNA]</scope>
    <source>
        <strain evidence="4 5">JE7A12</strain>
    </source>
</reference>
<dbReference type="AlphaFoldDB" id="A0A4P8XTV3"/>
<keyword evidence="2" id="KW-0472">Membrane</keyword>
<gene>
    <name evidence="4" type="ORF">E5Z56_03290</name>
</gene>
<evidence type="ECO:0000256" key="2">
    <source>
        <dbReference type="SAM" id="Phobius"/>
    </source>
</evidence>
<accession>A0A4P8XTV3</accession>
<keyword evidence="3" id="KW-0732">Signal</keyword>
<keyword evidence="2" id="KW-0812">Transmembrane</keyword>
<dbReference type="Proteomes" id="UP000301475">
    <property type="component" value="Chromosome"/>
</dbReference>
<dbReference type="OrthoDB" id="1637925at2"/>
<keyword evidence="5" id="KW-1185">Reference proteome</keyword>
<proteinExistence type="predicted"/>
<feature type="chain" id="PRO_5020725163" description="LPXTG cell wall anchor domain-containing protein" evidence="3">
    <location>
        <begin position="28"/>
        <end position="291"/>
    </location>
</feature>
<dbReference type="RefSeq" id="WP_138156512.1">
    <property type="nucleotide sequence ID" value="NZ_CP039381.1"/>
</dbReference>
<keyword evidence="2" id="KW-1133">Transmembrane helix</keyword>
<sequence length="291" mass="31861">MNKSIIRLFSALTVLLLMSFCTINVMAAENTNEKKVSTIEIKCDSFTKNDSTENSIECGSGSTFSATVKYSDGTTATGDDAKVQWKITGSDSNNNIYTKVKDDENSIYVYAPYHYADKLTLTATSVANSTVSGTYDVEVFDEHSTGPSNFFIFNGSEDDELDVTGDEPTFEEKWNNETCEYSVTAPKNSYELDGYTFLYWKDDDGNKYNVGDIITVKTTGSPSICNLYGVWKSDTTDETTESADNNTSTADESSGSDMTSPKTGSNDGLLIVMFSLCLVALCGVCVYKIKK</sequence>
<protein>
    <recommendedName>
        <fullName evidence="6">LPXTG cell wall anchor domain-containing protein</fullName>
    </recommendedName>
</protein>
<feature type="compositionally biased region" description="Polar residues" evidence="1">
    <location>
        <begin position="248"/>
        <end position="261"/>
    </location>
</feature>
<evidence type="ECO:0000313" key="4">
    <source>
        <dbReference type="EMBL" id="QCT06436.1"/>
    </source>
</evidence>
<evidence type="ECO:0000256" key="3">
    <source>
        <dbReference type="SAM" id="SignalP"/>
    </source>
</evidence>
<feature type="signal peptide" evidence="3">
    <location>
        <begin position="1"/>
        <end position="27"/>
    </location>
</feature>
<dbReference type="EMBL" id="CP039381">
    <property type="protein sequence ID" value="QCT06436.1"/>
    <property type="molecule type" value="Genomic_DNA"/>
</dbReference>
<evidence type="ECO:0000313" key="5">
    <source>
        <dbReference type="Proteomes" id="UP000301475"/>
    </source>
</evidence>
<evidence type="ECO:0000256" key="1">
    <source>
        <dbReference type="SAM" id="MobiDB-lite"/>
    </source>
</evidence>
<name>A0A4P8XTV3_9FIRM</name>
<feature type="transmembrane region" description="Helical" evidence="2">
    <location>
        <begin position="268"/>
        <end position="287"/>
    </location>
</feature>